<protein>
    <submittedName>
        <fullName evidence="2">(apollo) hypothetical protein</fullName>
    </submittedName>
</protein>
<feature type="region of interest" description="Disordered" evidence="1">
    <location>
        <begin position="14"/>
        <end position="58"/>
    </location>
</feature>
<evidence type="ECO:0000313" key="2">
    <source>
        <dbReference type="EMBL" id="CAG4970416.1"/>
    </source>
</evidence>
<proteinExistence type="predicted"/>
<dbReference type="OrthoDB" id="8881252at2759"/>
<keyword evidence="3" id="KW-1185">Reference proteome</keyword>
<dbReference type="EMBL" id="CAJQZP010000585">
    <property type="protein sequence ID" value="CAG4970416.1"/>
    <property type="molecule type" value="Genomic_DNA"/>
</dbReference>
<sequence>MVYNIVLETDLTTLEQETIGEENSPSTNNNNLESSESTKVNTLSQSQRTSKKRKKEDEALERELNFLHKSDDAAVFDDFVAAAIRNMRSEARKRELKRKTQRIILVMEELDESDQYSLLLLNHPLL</sequence>
<dbReference type="Proteomes" id="UP000691718">
    <property type="component" value="Unassembled WGS sequence"/>
</dbReference>
<evidence type="ECO:0000313" key="3">
    <source>
        <dbReference type="Proteomes" id="UP000691718"/>
    </source>
</evidence>
<evidence type="ECO:0000256" key="1">
    <source>
        <dbReference type="SAM" id="MobiDB-lite"/>
    </source>
</evidence>
<gene>
    <name evidence="2" type="ORF">PAPOLLO_LOCUS8288</name>
</gene>
<name>A0A8S3WN76_PARAO</name>
<reference evidence="2" key="1">
    <citation type="submission" date="2021-04" db="EMBL/GenBank/DDBJ databases">
        <authorList>
            <person name="Tunstrom K."/>
        </authorList>
    </citation>
    <scope>NUCLEOTIDE SEQUENCE</scope>
</reference>
<accession>A0A8S3WN76</accession>
<comment type="caution">
    <text evidence="2">The sequence shown here is derived from an EMBL/GenBank/DDBJ whole genome shotgun (WGS) entry which is preliminary data.</text>
</comment>
<dbReference type="AlphaFoldDB" id="A0A8S3WN76"/>
<feature type="compositionally biased region" description="Low complexity" evidence="1">
    <location>
        <begin position="14"/>
        <end position="37"/>
    </location>
</feature>
<organism evidence="2 3">
    <name type="scientific">Parnassius apollo</name>
    <name type="common">Apollo butterfly</name>
    <name type="synonym">Papilio apollo</name>
    <dbReference type="NCBI Taxonomy" id="110799"/>
    <lineage>
        <taxon>Eukaryota</taxon>
        <taxon>Metazoa</taxon>
        <taxon>Ecdysozoa</taxon>
        <taxon>Arthropoda</taxon>
        <taxon>Hexapoda</taxon>
        <taxon>Insecta</taxon>
        <taxon>Pterygota</taxon>
        <taxon>Neoptera</taxon>
        <taxon>Endopterygota</taxon>
        <taxon>Lepidoptera</taxon>
        <taxon>Glossata</taxon>
        <taxon>Ditrysia</taxon>
        <taxon>Papilionoidea</taxon>
        <taxon>Papilionidae</taxon>
        <taxon>Parnassiinae</taxon>
        <taxon>Parnassini</taxon>
        <taxon>Parnassius</taxon>
        <taxon>Parnassius</taxon>
    </lineage>
</organism>